<dbReference type="GO" id="GO:0016020">
    <property type="term" value="C:membrane"/>
    <property type="evidence" value="ECO:0007669"/>
    <property type="project" value="UniProtKB-SubCell"/>
</dbReference>
<dbReference type="InterPro" id="IPR050519">
    <property type="entry name" value="Glycosyltransf_28_UgtP"/>
</dbReference>
<evidence type="ECO:0000256" key="3">
    <source>
        <dbReference type="ARBA" id="ARBA00022676"/>
    </source>
</evidence>
<dbReference type="SUPFAM" id="SSF53756">
    <property type="entry name" value="UDP-Glycosyltransferase/glycogen phosphorylase"/>
    <property type="match status" value="1"/>
</dbReference>
<dbReference type="PANTHER" id="PTHR43025">
    <property type="entry name" value="MONOGALACTOSYLDIACYLGLYCEROL SYNTHASE"/>
    <property type="match status" value="1"/>
</dbReference>
<dbReference type="Gene3D" id="3.40.50.2000">
    <property type="entry name" value="Glycogen Phosphorylase B"/>
    <property type="match status" value="1"/>
</dbReference>
<feature type="domain" description="Diacylglycerol glucosyltransferase N-terminal" evidence="6">
    <location>
        <begin position="17"/>
        <end position="182"/>
    </location>
</feature>
<keyword evidence="3" id="KW-0328">Glycosyltransferase</keyword>
<keyword evidence="4 7" id="KW-0808">Transferase</keyword>
<dbReference type="InterPro" id="IPR007235">
    <property type="entry name" value="Glyco_trans_28_C"/>
</dbReference>
<reference evidence="7 8" key="1">
    <citation type="submission" date="2016-11" db="EMBL/GenBank/DDBJ databases">
        <authorList>
            <person name="Jaros S."/>
            <person name="Januszkiewicz K."/>
            <person name="Wedrychowicz H."/>
        </authorList>
    </citation>
    <scope>NUCLEOTIDE SEQUENCE [LARGE SCALE GENOMIC DNA]</scope>
    <source>
        <strain evidence="7 8">NF2</strain>
    </source>
</reference>
<dbReference type="AlphaFoldDB" id="A0A220MK92"/>
<sequence>MAKRFLLVTEEWAGSGHRMAAEALQEALMDKEGARSARVVGGLKTASPSLRVLSHFFYRNMLRYGKPVWQRIYEQEEMLGSVLTKALGWWLSPRLANQLLQEEKPDVVIATHAYCLSALAEAKRRVSKPYQLVCVPTDFHINRFWVHPEIDAYMVAHEQIAQILIERYGIAPEKIHVYGIPVRPAFTTALHTDKAALKKQLGLVPDQFTVLIGGGEGGYGGVEQVVRELLLEEQPLQIVVVTGKNASLYRRLADLLGTEATCHRFILKGFEPQMWQWIGAADAYITKPGGISCAESLALKTPLILFHPLPGQEKHNCSFLLEQQAAILAETPVEIKEIIRSWRQPEKRDSFAGGLDKLGRPEAAHRIAQTLLQLTD</sequence>
<evidence type="ECO:0000256" key="4">
    <source>
        <dbReference type="ARBA" id="ARBA00022679"/>
    </source>
</evidence>
<name>A0A220MK92_9BACL</name>
<dbReference type="RefSeq" id="WP_088908681.1">
    <property type="nucleotide sequence ID" value="NZ_CP018145.1"/>
</dbReference>
<gene>
    <name evidence="7" type="ORF">BP422_16250</name>
</gene>
<evidence type="ECO:0000256" key="1">
    <source>
        <dbReference type="ARBA" id="ARBA00004370"/>
    </source>
</evidence>
<dbReference type="EMBL" id="CP018145">
    <property type="protein sequence ID" value="ASJ54980.1"/>
    <property type="molecule type" value="Genomic_DNA"/>
</dbReference>
<comment type="subcellular location">
    <subcellularLocation>
        <location evidence="1">Membrane</location>
    </subcellularLocation>
</comment>
<dbReference type="GO" id="GO:0016758">
    <property type="term" value="F:hexosyltransferase activity"/>
    <property type="evidence" value="ECO:0007669"/>
    <property type="project" value="InterPro"/>
</dbReference>
<protein>
    <submittedName>
        <fullName evidence="7">Glycosyl transferase</fullName>
    </submittedName>
</protein>
<dbReference type="KEGG" id="bfm:BP422_16250"/>
<evidence type="ECO:0000259" key="6">
    <source>
        <dbReference type="Pfam" id="PF06925"/>
    </source>
</evidence>
<proteinExistence type="inferred from homology"/>
<feature type="domain" description="Glycosyl transferase family 28 C-terminal" evidence="5">
    <location>
        <begin position="230"/>
        <end position="332"/>
    </location>
</feature>
<dbReference type="Proteomes" id="UP000197781">
    <property type="component" value="Chromosome"/>
</dbReference>
<dbReference type="PANTHER" id="PTHR43025:SF3">
    <property type="entry name" value="MONOGALACTOSYLDIACYLGLYCEROL SYNTHASE 1, CHLOROPLASTIC"/>
    <property type="match status" value="1"/>
</dbReference>
<comment type="similarity">
    <text evidence="2">Belongs to the glycosyltransferase 28 family.</text>
</comment>
<dbReference type="Pfam" id="PF06925">
    <property type="entry name" value="MGDG_synth"/>
    <property type="match status" value="1"/>
</dbReference>
<dbReference type="GO" id="GO:0009247">
    <property type="term" value="P:glycolipid biosynthetic process"/>
    <property type="evidence" value="ECO:0007669"/>
    <property type="project" value="InterPro"/>
</dbReference>
<evidence type="ECO:0000313" key="7">
    <source>
        <dbReference type="EMBL" id="ASJ54980.1"/>
    </source>
</evidence>
<organism evidence="7 8">
    <name type="scientific">Brevibacillus formosus</name>
    <dbReference type="NCBI Taxonomy" id="54913"/>
    <lineage>
        <taxon>Bacteria</taxon>
        <taxon>Bacillati</taxon>
        <taxon>Bacillota</taxon>
        <taxon>Bacilli</taxon>
        <taxon>Bacillales</taxon>
        <taxon>Paenibacillaceae</taxon>
        <taxon>Brevibacillus</taxon>
    </lineage>
</organism>
<dbReference type="Pfam" id="PF04101">
    <property type="entry name" value="Glyco_tran_28_C"/>
    <property type="match status" value="1"/>
</dbReference>
<evidence type="ECO:0000256" key="2">
    <source>
        <dbReference type="ARBA" id="ARBA00006962"/>
    </source>
</evidence>
<evidence type="ECO:0000313" key="8">
    <source>
        <dbReference type="Proteomes" id="UP000197781"/>
    </source>
</evidence>
<accession>A0A220MK92</accession>
<evidence type="ECO:0000259" key="5">
    <source>
        <dbReference type="Pfam" id="PF04101"/>
    </source>
</evidence>
<dbReference type="InterPro" id="IPR009695">
    <property type="entry name" value="Diacylglyc_glucosyltr_N"/>
</dbReference>